<evidence type="ECO:0000256" key="1">
    <source>
        <dbReference type="ARBA" id="ARBA00004123"/>
    </source>
</evidence>
<evidence type="ECO:0000256" key="8">
    <source>
        <dbReference type="ARBA" id="ARBA00023163"/>
    </source>
</evidence>
<name>H2Z8E2_CIOSA</name>
<evidence type="ECO:0000256" key="7">
    <source>
        <dbReference type="ARBA" id="ARBA00023015"/>
    </source>
</evidence>
<organism evidence="10 11">
    <name type="scientific">Ciona savignyi</name>
    <name type="common">Pacific transparent sea squirt</name>
    <dbReference type="NCBI Taxonomy" id="51511"/>
    <lineage>
        <taxon>Eukaryota</taxon>
        <taxon>Metazoa</taxon>
        <taxon>Chordata</taxon>
        <taxon>Tunicata</taxon>
        <taxon>Ascidiacea</taxon>
        <taxon>Phlebobranchia</taxon>
        <taxon>Cionidae</taxon>
        <taxon>Ciona</taxon>
    </lineage>
</organism>
<protein>
    <recommendedName>
        <fullName evidence="3">histone deacetylase</fullName>
        <ecNumber evidence="3">3.5.1.98</ecNumber>
    </recommendedName>
</protein>
<dbReference type="Proteomes" id="UP000007875">
    <property type="component" value="Unassembled WGS sequence"/>
</dbReference>
<comment type="subcellular location">
    <subcellularLocation>
        <location evidence="1">Nucleus</location>
    </subcellularLocation>
</comment>
<keyword evidence="5" id="KW-0378">Hydrolase</keyword>
<evidence type="ECO:0000256" key="6">
    <source>
        <dbReference type="ARBA" id="ARBA00022853"/>
    </source>
</evidence>
<sequence length="185" mass="21656">MRHQHELENQLLLAQLNYQTSTIQQQHQHQLQQHLKHVISKHHEQVAEQMAALDQRSELINSVRNKEKNRESAVASIAVKQHLQKFVKYRQKFKDTHPNMDGRSALRWTPSLEVNNGGHEVASPYSSLLHTKYDDFPLRKTASEPNLKLKSRLKQKLLVDRVERSSPLMPRRDIKADLANRIKKK</sequence>
<reference evidence="10" key="3">
    <citation type="submission" date="2025-09" db="UniProtKB">
        <authorList>
            <consortium name="Ensembl"/>
        </authorList>
    </citation>
    <scope>IDENTIFICATION</scope>
</reference>
<dbReference type="PANTHER" id="PTHR45364:SF12">
    <property type="entry name" value="HISTONE DEACETYLASE"/>
    <property type="match status" value="1"/>
</dbReference>
<dbReference type="PANTHER" id="PTHR45364">
    <property type="entry name" value="HISTONE DEACETYLASE 9-RELATED"/>
    <property type="match status" value="1"/>
</dbReference>
<keyword evidence="8" id="KW-0804">Transcription</keyword>
<evidence type="ECO:0000256" key="9">
    <source>
        <dbReference type="ARBA" id="ARBA00023242"/>
    </source>
</evidence>
<evidence type="ECO:0000313" key="11">
    <source>
        <dbReference type="Proteomes" id="UP000007875"/>
    </source>
</evidence>
<dbReference type="GO" id="GO:0005634">
    <property type="term" value="C:nucleus"/>
    <property type="evidence" value="ECO:0007669"/>
    <property type="project" value="UniProtKB-SubCell"/>
</dbReference>
<dbReference type="STRING" id="51511.ENSCSAVP00000013854"/>
<dbReference type="GO" id="GO:0141221">
    <property type="term" value="F:histone deacetylase activity, hydrolytic mechanism"/>
    <property type="evidence" value="ECO:0007669"/>
    <property type="project" value="UniProtKB-EC"/>
</dbReference>
<evidence type="ECO:0000256" key="2">
    <source>
        <dbReference type="ARBA" id="ARBA00007738"/>
    </source>
</evidence>
<keyword evidence="11" id="KW-1185">Reference proteome</keyword>
<dbReference type="eggNOG" id="KOG1343">
    <property type="taxonomic scope" value="Eukaryota"/>
</dbReference>
<dbReference type="AlphaFoldDB" id="H2Z8E2"/>
<dbReference type="OMA" id="SISPRCK"/>
<dbReference type="HOGENOM" id="CLU_1464427_0_0_1"/>
<dbReference type="EC" id="3.5.1.98" evidence="3"/>
<reference evidence="10" key="2">
    <citation type="submission" date="2025-08" db="UniProtKB">
        <authorList>
            <consortium name="Ensembl"/>
        </authorList>
    </citation>
    <scope>IDENTIFICATION</scope>
</reference>
<accession>H2Z8E2</accession>
<keyword evidence="4" id="KW-0678">Repressor</keyword>
<dbReference type="Ensembl" id="ENSCSAVT00000014014.1">
    <property type="protein sequence ID" value="ENSCSAVP00000013854.1"/>
    <property type="gene ID" value="ENSCSAVG00000008125.1"/>
</dbReference>
<dbReference type="InParanoid" id="H2Z8E2"/>
<proteinExistence type="inferred from homology"/>
<evidence type="ECO:0000313" key="10">
    <source>
        <dbReference type="Ensembl" id="ENSCSAVP00000013854.1"/>
    </source>
</evidence>
<keyword evidence="9" id="KW-0539">Nucleus</keyword>
<reference evidence="11" key="1">
    <citation type="submission" date="2003-08" db="EMBL/GenBank/DDBJ databases">
        <authorList>
            <person name="Birren B."/>
            <person name="Nusbaum C."/>
            <person name="Abebe A."/>
            <person name="Abouelleil A."/>
            <person name="Adekoya E."/>
            <person name="Ait-zahra M."/>
            <person name="Allen N."/>
            <person name="Allen T."/>
            <person name="An P."/>
            <person name="Anderson M."/>
            <person name="Anderson S."/>
            <person name="Arachchi H."/>
            <person name="Armbruster J."/>
            <person name="Bachantsang P."/>
            <person name="Baldwin J."/>
            <person name="Barry A."/>
            <person name="Bayul T."/>
            <person name="Blitshsteyn B."/>
            <person name="Bloom T."/>
            <person name="Blye J."/>
            <person name="Boguslavskiy L."/>
            <person name="Borowsky M."/>
            <person name="Boukhgalter B."/>
            <person name="Brunache A."/>
            <person name="Butler J."/>
            <person name="Calixte N."/>
            <person name="Calvo S."/>
            <person name="Camarata J."/>
            <person name="Campo K."/>
            <person name="Chang J."/>
            <person name="Cheshatsang Y."/>
            <person name="Citroen M."/>
            <person name="Collymore A."/>
            <person name="Considine T."/>
            <person name="Cook A."/>
            <person name="Cooke P."/>
            <person name="Corum B."/>
            <person name="Cuomo C."/>
            <person name="David R."/>
            <person name="Dawoe T."/>
            <person name="Degray S."/>
            <person name="Dodge S."/>
            <person name="Dooley K."/>
            <person name="Dorje P."/>
            <person name="Dorjee K."/>
            <person name="Dorris L."/>
            <person name="Duffey N."/>
            <person name="Dupes A."/>
            <person name="Elkins T."/>
            <person name="Engels R."/>
            <person name="Erickson J."/>
            <person name="Farina A."/>
            <person name="Faro S."/>
            <person name="Ferreira P."/>
            <person name="Fischer H."/>
            <person name="Fitzgerald M."/>
            <person name="Foley K."/>
            <person name="Gage D."/>
            <person name="Galagan J."/>
            <person name="Gearin G."/>
            <person name="Gnerre S."/>
            <person name="Gnirke A."/>
            <person name="Goyette A."/>
            <person name="Graham J."/>
            <person name="Grandbois E."/>
            <person name="Gyaltsen K."/>
            <person name="Hafez N."/>
            <person name="Hagopian D."/>
            <person name="Hagos B."/>
            <person name="Hall J."/>
            <person name="Hatcher B."/>
            <person name="Heller A."/>
            <person name="Higgins H."/>
            <person name="Honan T."/>
            <person name="Horn A."/>
            <person name="Houde N."/>
            <person name="Hughes L."/>
            <person name="Hulme W."/>
            <person name="Husby E."/>
            <person name="Iliev I."/>
            <person name="Jaffe D."/>
            <person name="Jones C."/>
            <person name="Kamal M."/>
            <person name="Kamat A."/>
            <person name="Kamvysselis M."/>
            <person name="Karlsson E."/>
            <person name="Kells C."/>
            <person name="Kieu A."/>
            <person name="Kisner P."/>
            <person name="Kodira C."/>
            <person name="Kulbokas E."/>
            <person name="Labutti K."/>
            <person name="Lama D."/>
            <person name="Landers T."/>
            <person name="Leger J."/>
            <person name="Levine S."/>
            <person name="Lewis D."/>
            <person name="Lewis T."/>
            <person name="Lindblad-toh K."/>
            <person name="Liu X."/>
            <person name="Lokyitsang T."/>
            <person name="Lokyitsang Y."/>
            <person name="Lucien O."/>
            <person name="Lui A."/>
            <person name="Ma L.J."/>
            <person name="Mabbitt R."/>
            <person name="Macdonald J."/>
            <person name="Maclean C."/>
            <person name="Major J."/>
            <person name="Manning J."/>
            <person name="Marabella R."/>
            <person name="Maru K."/>
            <person name="Matthews C."/>
            <person name="Mauceli E."/>
            <person name="Mccarthy M."/>
            <person name="Mcdonough S."/>
            <person name="Mcghee T."/>
            <person name="Meldrim J."/>
            <person name="Meneus L."/>
            <person name="Mesirov J."/>
            <person name="Mihalev A."/>
            <person name="Mihova T."/>
            <person name="Mikkelsen T."/>
            <person name="Mlenga V."/>
            <person name="Moru K."/>
            <person name="Mozes J."/>
            <person name="Mulrain L."/>
            <person name="Munson G."/>
            <person name="Naylor J."/>
            <person name="Newes C."/>
            <person name="Nguyen C."/>
            <person name="Nguyen N."/>
            <person name="Nguyen T."/>
            <person name="Nicol R."/>
            <person name="Nielsen C."/>
            <person name="Nizzari M."/>
            <person name="Norbu C."/>
            <person name="Norbu N."/>
            <person name="O'donnell P."/>
            <person name="Okoawo O."/>
            <person name="O'leary S."/>
            <person name="Omotosho B."/>
            <person name="O'neill K."/>
            <person name="Osman S."/>
            <person name="Parker S."/>
            <person name="Perrin D."/>
            <person name="Phunkhang P."/>
            <person name="Piqani B."/>
            <person name="Purcell S."/>
            <person name="Rachupka T."/>
            <person name="Ramasamy U."/>
            <person name="Rameau R."/>
            <person name="Ray V."/>
            <person name="Raymond C."/>
            <person name="Retta R."/>
            <person name="Richardson S."/>
            <person name="Rise C."/>
            <person name="Rodriguez J."/>
            <person name="Rogers J."/>
            <person name="Rogov P."/>
            <person name="Rutman M."/>
            <person name="Schupbach R."/>
            <person name="Seaman C."/>
            <person name="Settipalli S."/>
            <person name="Sharpe T."/>
            <person name="Sheridan J."/>
            <person name="Sherpa N."/>
            <person name="Shi J."/>
            <person name="Smirnov S."/>
            <person name="Smith C."/>
            <person name="Sougnez C."/>
            <person name="Spencer B."/>
            <person name="Stalker J."/>
            <person name="Stange-thomann N."/>
            <person name="Stavropoulos S."/>
            <person name="Stetson K."/>
            <person name="Stone C."/>
            <person name="Stone S."/>
            <person name="Stubbs M."/>
            <person name="Talamas J."/>
            <person name="Tchuinga P."/>
            <person name="Tenzing P."/>
            <person name="Tesfaye S."/>
            <person name="Theodore J."/>
            <person name="Thoulutsang Y."/>
            <person name="Topham K."/>
            <person name="Towey S."/>
            <person name="Tsamla T."/>
            <person name="Tsomo N."/>
            <person name="Vallee D."/>
            <person name="Vassiliev H."/>
            <person name="Venkataraman V."/>
            <person name="Vinson J."/>
            <person name="Vo A."/>
            <person name="Wade C."/>
            <person name="Wang S."/>
            <person name="Wangchuk T."/>
            <person name="Wangdi T."/>
            <person name="Whittaker C."/>
            <person name="Wilkinson J."/>
            <person name="Wu Y."/>
            <person name="Wyman D."/>
            <person name="Yadav S."/>
            <person name="Yang S."/>
            <person name="Yang X."/>
            <person name="Yeager S."/>
            <person name="Yee E."/>
            <person name="Young G."/>
            <person name="Zainoun J."/>
            <person name="Zembeck L."/>
            <person name="Zimmer A."/>
            <person name="Zody M."/>
            <person name="Lander E."/>
        </authorList>
    </citation>
    <scope>NUCLEOTIDE SEQUENCE [LARGE SCALE GENOMIC DNA]</scope>
</reference>
<evidence type="ECO:0000256" key="5">
    <source>
        <dbReference type="ARBA" id="ARBA00022801"/>
    </source>
</evidence>
<evidence type="ECO:0000256" key="3">
    <source>
        <dbReference type="ARBA" id="ARBA00012111"/>
    </source>
</evidence>
<keyword evidence="6" id="KW-0156">Chromatin regulator</keyword>
<evidence type="ECO:0000256" key="4">
    <source>
        <dbReference type="ARBA" id="ARBA00022491"/>
    </source>
</evidence>
<comment type="similarity">
    <text evidence="2">Belongs to the histone deacetylase family. HD type 2 subfamily.</text>
</comment>
<keyword evidence="7" id="KW-0805">Transcription regulation</keyword>